<feature type="transmembrane region" description="Helical" evidence="1">
    <location>
        <begin position="164"/>
        <end position="186"/>
    </location>
</feature>
<name>A0A6A5TV55_9PLEO</name>
<feature type="transmembrane region" description="Helical" evidence="1">
    <location>
        <begin position="120"/>
        <end position="144"/>
    </location>
</feature>
<dbReference type="OrthoDB" id="3796673at2759"/>
<organism evidence="2 3">
    <name type="scientific">Byssothecium circinans</name>
    <dbReference type="NCBI Taxonomy" id="147558"/>
    <lineage>
        <taxon>Eukaryota</taxon>
        <taxon>Fungi</taxon>
        <taxon>Dikarya</taxon>
        <taxon>Ascomycota</taxon>
        <taxon>Pezizomycotina</taxon>
        <taxon>Dothideomycetes</taxon>
        <taxon>Pleosporomycetidae</taxon>
        <taxon>Pleosporales</taxon>
        <taxon>Massarineae</taxon>
        <taxon>Massarinaceae</taxon>
        <taxon>Byssothecium</taxon>
    </lineage>
</organism>
<evidence type="ECO:0000313" key="2">
    <source>
        <dbReference type="EMBL" id="KAF1955649.1"/>
    </source>
</evidence>
<reference evidence="2" key="1">
    <citation type="journal article" date="2020" name="Stud. Mycol.">
        <title>101 Dothideomycetes genomes: a test case for predicting lifestyles and emergence of pathogens.</title>
        <authorList>
            <person name="Haridas S."/>
            <person name="Albert R."/>
            <person name="Binder M."/>
            <person name="Bloem J."/>
            <person name="Labutti K."/>
            <person name="Salamov A."/>
            <person name="Andreopoulos B."/>
            <person name="Baker S."/>
            <person name="Barry K."/>
            <person name="Bills G."/>
            <person name="Bluhm B."/>
            <person name="Cannon C."/>
            <person name="Castanera R."/>
            <person name="Culley D."/>
            <person name="Daum C."/>
            <person name="Ezra D."/>
            <person name="Gonzalez J."/>
            <person name="Henrissat B."/>
            <person name="Kuo A."/>
            <person name="Liang C."/>
            <person name="Lipzen A."/>
            <person name="Lutzoni F."/>
            <person name="Magnuson J."/>
            <person name="Mondo S."/>
            <person name="Nolan M."/>
            <person name="Ohm R."/>
            <person name="Pangilinan J."/>
            <person name="Park H.-J."/>
            <person name="Ramirez L."/>
            <person name="Alfaro M."/>
            <person name="Sun H."/>
            <person name="Tritt A."/>
            <person name="Yoshinaga Y."/>
            <person name="Zwiers L.-H."/>
            <person name="Turgeon B."/>
            <person name="Goodwin S."/>
            <person name="Spatafora J."/>
            <person name="Crous P."/>
            <person name="Grigoriev I."/>
        </authorList>
    </citation>
    <scope>NUCLEOTIDE SEQUENCE</scope>
    <source>
        <strain evidence="2">CBS 675.92</strain>
    </source>
</reference>
<sequence length="298" mass="32822">MAPLGIISALVAAIRVAGPLWMRAIIGRARENRASVELEIMSSTSRDVGELWNGEAIVRSMGRPSVVELILIRSRMDDPVACGLYTLENAYNSSPDQPDFELAPNISLNLYPGSGLKSMIGAALVGCILQLGVLAYSGAVTFYPGLRIRVPPHSKERPHLAREGFILLACGTLILTISLVIVCNVIETSTSEKEWSVKDSGNLRVIWVQREHSVGDQQFDAAVLFDNHDKMRVLTLRRSPNLAERIKRDQQSLKRDQQGFKDKLGQIAFDRTEFATLAGTVAALVGFIAQFQGFRFLN</sequence>
<keyword evidence="1" id="KW-0472">Membrane</keyword>
<evidence type="ECO:0000256" key="1">
    <source>
        <dbReference type="SAM" id="Phobius"/>
    </source>
</evidence>
<feature type="transmembrane region" description="Helical" evidence="1">
    <location>
        <begin position="6"/>
        <end position="26"/>
    </location>
</feature>
<evidence type="ECO:0000313" key="3">
    <source>
        <dbReference type="Proteomes" id="UP000800035"/>
    </source>
</evidence>
<proteinExistence type="predicted"/>
<accession>A0A6A5TV55</accession>
<keyword evidence="3" id="KW-1185">Reference proteome</keyword>
<feature type="transmembrane region" description="Helical" evidence="1">
    <location>
        <begin position="274"/>
        <end position="294"/>
    </location>
</feature>
<dbReference type="Proteomes" id="UP000800035">
    <property type="component" value="Unassembled WGS sequence"/>
</dbReference>
<gene>
    <name evidence="2" type="ORF">CC80DRAFT_564444</name>
</gene>
<protein>
    <submittedName>
        <fullName evidence="2">Uncharacterized protein</fullName>
    </submittedName>
</protein>
<keyword evidence="1" id="KW-0812">Transmembrane</keyword>
<dbReference type="EMBL" id="ML976994">
    <property type="protein sequence ID" value="KAF1955649.1"/>
    <property type="molecule type" value="Genomic_DNA"/>
</dbReference>
<dbReference type="AlphaFoldDB" id="A0A6A5TV55"/>
<keyword evidence="1" id="KW-1133">Transmembrane helix</keyword>